<evidence type="ECO:0000313" key="3">
    <source>
        <dbReference type="Proteomes" id="UP001559025"/>
    </source>
</evidence>
<dbReference type="RefSeq" id="WP_368801222.1">
    <property type="nucleotide sequence ID" value="NZ_JAZHFV010000001.1"/>
</dbReference>
<evidence type="ECO:0000313" key="2">
    <source>
        <dbReference type="EMBL" id="MEX4005779.1"/>
    </source>
</evidence>
<gene>
    <name evidence="2" type="ORF">V1479_00600</name>
</gene>
<dbReference type="EMBL" id="JAZHFV010000001">
    <property type="protein sequence ID" value="MEX4005779.1"/>
    <property type="molecule type" value="Genomic_DNA"/>
</dbReference>
<accession>A0ABV3WM94</accession>
<evidence type="ECO:0000256" key="1">
    <source>
        <dbReference type="SAM" id="MobiDB-lite"/>
    </source>
</evidence>
<keyword evidence="3" id="KW-1185">Reference proteome</keyword>
<comment type="caution">
    <text evidence="2">The sequence shown here is derived from an EMBL/GenBank/DDBJ whole genome shotgun (WGS) entry which is preliminary data.</text>
</comment>
<feature type="region of interest" description="Disordered" evidence="1">
    <location>
        <begin position="40"/>
        <end position="82"/>
    </location>
</feature>
<sequence>MTTPAWVLKLAAAAVIPVMVGMGVALSAPAPRVNTTDILRDDTYRPGTEGVDFASVTGPVAPRDGRQPACADPASGLAPCLK</sequence>
<reference evidence="2 3" key="1">
    <citation type="submission" date="2024-01" db="EMBL/GenBank/DDBJ databases">
        <title>New evidence supports the origin of RcGTA from prophage.</title>
        <authorList>
            <person name="Xu Y."/>
            <person name="Liu B."/>
            <person name="Chen F."/>
        </authorList>
    </citation>
    <scope>NUCLEOTIDE SEQUENCE [LARGE SCALE GENOMIC DNA]</scope>
    <source>
        <strain evidence="2 3">CBW1107-2</strain>
    </source>
</reference>
<proteinExistence type="predicted"/>
<name>A0ABV3WM94_9HYPH</name>
<dbReference type="Proteomes" id="UP001559025">
    <property type="component" value="Unassembled WGS sequence"/>
</dbReference>
<protein>
    <submittedName>
        <fullName evidence="2">Uncharacterized protein</fullName>
    </submittedName>
</protein>
<organism evidence="2 3">
    <name type="scientific">Neoaquamicrobium sediminum</name>
    <dbReference type="NCBI Taxonomy" id="1849104"/>
    <lineage>
        <taxon>Bacteria</taxon>
        <taxon>Pseudomonadati</taxon>
        <taxon>Pseudomonadota</taxon>
        <taxon>Alphaproteobacteria</taxon>
        <taxon>Hyphomicrobiales</taxon>
        <taxon>Phyllobacteriaceae</taxon>
        <taxon>Neoaquamicrobium</taxon>
    </lineage>
</organism>